<protein>
    <submittedName>
        <fullName evidence="1">Uncharacterized protein</fullName>
    </submittedName>
</protein>
<proteinExistence type="predicted"/>
<comment type="caution">
    <text evidence="1">The sequence shown here is derived from an EMBL/GenBank/DDBJ whole genome shotgun (WGS) entry which is preliminary data.</text>
</comment>
<evidence type="ECO:0000313" key="1">
    <source>
        <dbReference type="EMBL" id="HIR63443.1"/>
    </source>
</evidence>
<reference evidence="1" key="2">
    <citation type="journal article" date="2021" name="PeerJ">
        <title>Extensive microbial diversity within the chicken gut microbiome revealed by metagenomics and culture.</title>
        <authorList>
            <person name="Gilroy R."/>
            <person name="Ravi A."/>
            <person name="Getino M."/>
            <person name="Pursley I."/>
            <person name="Horton D.L."/>
            <person name="Alikhan N.F."/>
            <person name="Baker D."/>
            <person name="Gharbi K."/>
            <person name="Hall N."/>
            <person name="Watson M."/>
            <person name="Adriaenssens E.M."/>
            <person name="Foster-Nyarko E."/>
            <person name="Jarju S."/>
            <person name="Secka A."/>
            <person name="Antonio M."/>
            <person name="Oren A."/>
            <person name="Chaudhuri R.R."/>
            <person name="La Ragione R."/>
            <person name="Hildebrand F."/>
            <person name="Pallen M.J."/>
        </authorList>
    </citation>
    <scope>NUCLEOTIDE SEQUENCE</scope>
    <source>
        <strain evidence="1">ChiHjej13B12-12457</strain>
    </source>
</reference>
<evidence type="ECO:0000313" key="2">
    <source>
        <dbReference type="Proteomes" id="UP000886744"/>
    </source>
</evidence>
<organism evidence="1 2">
    <name type="scientific">Candidatus Coprenecus avistercoris</name>
    <dbReference type="NCBI Taxonomy" id="2840730"/>
    <lineage>
        <taxon>Bacteria</taxon>
        <taxon>Pseudomonadati</taxon>
        <taxon>Bacteroidota</taxon>
        <taxon>Bacteroidia</taxon>
        <taxon>Bacteroidales</taxon>
        <taxon>Rikenellaceae</taxon>
        <taxon>Rikenellaceae incertae sedis</taxon>
        <taxon>Candidatus Coprenecus</taxon>
    </lineage>
</organism>
<dbReference type="EMBL" id="DVHI01000097">
    <property type="protein sequence ID" value="HIR63443.1"/>
    <property type="molecule type" value="Genomic_DNA"/>
</dbReference>
<reference evidence="1" key="1">
    <citation type="submission" date="2020-10" db="EMBL/GenBank/DDBJ databases">
        <authorList>
            <person name="Gilroy R."/>
        </authorList>
    </citation>
    <scope>NUCLEOTIDE SEQUENCE</scope>
    <source>
        <strain evidence="1">ChiHjej13B12-12457</strain>
    </source>
</reference>
<dbReference type="Proteomes" id="UP000886744">
    <property type="component" value="Unassembled WGS sequence"/>
</dbReference>
<gene>
    <name evidence="1" type="ORF">IAC94_07990</name>
</gene>
<dbReference type="AlphaFoldDB" id="A0A9D1J7B7"/>
<accession>A0A9D1J7B7</accession>
<name>A0A9D1J7B7_9BACT</name>
<sequence>MAIAFEGMPVLTGEAARRFVEEVDRVDSLPWKELPEGFYDDIDECINRSRKFVREHEELGFRSI</sequence>